<evidence type="ECO:0000313" key="2">
    <source>
        <dbReference type="EMBL" id="EXM40654.1"/>
    </source>
</evidence>
<dbReference type="RefSeq" id="WP_037284797.1">
    <property type="nucleotide sequence ID" value="NZ_JEOB01000001.1"/>
</dbReference>
<organism evidence="2 3">
    <name type="scientific">Ruminococcus albus SY3</name>
    <dbReference type="NCBI Taxonomy" id="1341156"/>
    <lineage>
        <taxon>Bacteria</taxon>
        <taxon>Bacillati</taxon>
        <taxon>Bacillota</taxon>
        <taxon>Clostridia</taxon>
        <taxon>Eubacteriales</taxon>
        <taxon>Oscillospiraceae</taxon>
        <taxon>Ruminococcus</taxon>
    </lineage>
</organism>
<dbReference type="Gene3D" id="3.40.50.12380">
    <property type="entry name" value="Nitrogenase MoFe cofactor biosynthesis protein NifE, C-terminal"/>
    <property type="match status" value="1"/>
</dbReference>
<comment type="caution">
    <text evidence="2">The sequence shown here is derived from an EMBL/GenBank/DDBJ whole genome shotgun (WGS) entry which is preliminary data.</text>
</comment>
<sequence length="437" mass="48315">MLRKTELDRPPVIRLGDAPRGDFFTGGLEYNPPARGVWNIVHTGMLIPEAHEIFACAQGCLRGVILTAAEMNALDRMSWISVSEQDMFDGTLESDVVDGVCEIIEGLPYRPRAVLLYLSCIHLFAGCDFDIIIRDLSEKFPDIDFSDCYMTPTMRKTISPDAKMRAQLYNGLKPLPVDERSVNIIGNDRATDENSELVRIIRDNGFTLRDITSCKTYDEYLDMAKAAVNIAYLPTAAMGCNELSERLGTKALYLPDSFDYSEIRANIAKLCETLGVPCPDLSREEKQADDALFSAKKALGGTPVAIDFTAVTQPFSLAKLLCEKGFNVKYIINDVLGEDGAAFDGLKTLAPDIEIYSAVNVNMLHFPEEDHEKVIAVGQKAAHYFNTDYFVNIVQNGGYYGFTGIAEIARLIEEAANAPKDRRTLISHKGIGCESCL</sequence>
<keyword evidence="3" id="KW-1185">Reference proteome</keyword>
<reference evidence="2 3" key="1">
    <citation type="submission" date="2013-06" db="EMBL/GenBank/DDBJ databases">
        <title>Rumen cellulosomics: divergent fiber-degrading strategies revealed by comparative genome-wide analysis of six Ruminococcal strains.</title>
        <authorList>
            <person name="Dassa B."/>
            <person name="Borovok I."/>
            <person name="Lamed R."/>
            <person name="Flint H."/>
            <person name="Yeoman C.J."/>
            <person name="White B."/>
            <person name="Bayer E.A."/>
        </authorList>
    </citation>
    <scope>NUCLEOTIDE SEQUENCE [LARGE SCALE GENOMIC DNA]</scope>
    <source>
        <strain evidence="2 3">SY3</strain>
    </source>
</reference>
<protein>
    <recommendedName>
        <fullName evidence="1">Nitrogenase/oxidoreductase component 1 domain-containing protein</fullName>
    </recommendedName>
</protein>
<dbReference type="InterPro" id="IPR000510">
    <property type="entry name" value="Nase/OxRdtase_comp1"/>
</dbReference>
<proteinExistence type="predicted"/>
<name>A0A011UJ05_RUMAL</name>
<dbReference type="AlphaFoldDB" id="A0A011UJ05"/>
<accession>A0A011UJ05</accession>
<dbReference type="Proteomes" id="UP000021369">
    <property type="component" value="Unassembled WGS sequence"/>
</dbReference>
<dbReference type="SUPFAM" id="SSF53807">
    <property type="entry name" value="Helical backbone' metal receptor"/>
    <property type="match status" value="1"/>
</dbReference>
<dbReference type="OrthoDB" id="4959at2"/>
<dbReference type="PATRIC" id="fig|1341156.4.peg.184"/>
<dbReference type="EMBL" id="JEOB01000001">
    <property type="protein sequence ID" value="EXM40654.1"/>
    <property type="molecule type" value="Genomic_DNA"/>
</dbReference>
<gene>
    <name evidence="2" type="ORF">RASY3_02300</name>
</gene>
<evidence type="ECO:0000313" key="3">
    <source>
        <dbReference type="Proteomes" id="UP000021369"/>
    </source>
</evidence>
<dbReference type="GO" id="GO:0016491">
    <property type="term" value="F:oxidoreductase activity"/>
    <property type="evidence" value="ECO:0007669"/>
    <property type="project" value="InterPro"/>
</dbReference>
<feature type="domain" description="Nitrogenase/oxidoreductase component 1" evidence="1">
    <location>
        <begin position="45"/>
        <end position="361"/>
    </location>
</feature>
<evidence type="ECO:0000259" key="1">
    <source>
        <dbReference type="Pfam" id="PF00148"/>
    </source>
</evidence>
<dbReference type="Pfam" id="PF00148">
    <property type="entry name" value="Oxidored_nitro"/>
    <property type="match status" value="1"/>
</dbReference>